<dbReference type="RefSeq" id="XP_009170178.1">
    <property type="nucleotide sequence ID" value="XM_009171914.1"/>
</dbReference>
<dbReference type="EMBL" id="KL596757">
    <property type="protein sequence ID" value="KER26081.1"/>
    <property type="molecule type" value="Genomic_DNA"/>
</dbReference>
<dbReference type="Proteomes" id="UP000054324">
    <property type="component" value="Unassembled WGS sequence"/>
</dbReference>
<proteinExistence type="predicted"/>
<dbReference type="OrthoDB" id="432281at2759"/>
<dbReference type="CTD" id="20320789"/>
<dbReference type="GeneID" id="20320789"/>
<evidence type="ECO:0000313" key="1">
    <source>
        <dbReference type="EMBL" id="KER26081.1"/>
    </source>
</evidence>
<dbReference type="AlphaFoldDB" id="A0A074ZFM4"/>
<keyword evidence="2" id="KW-1185">Reference proteome</keyword>
<dbReference type="KEGG" id="ovi:T265_06610"/>
<name>A0A074ZFM4_OPIVI</name>
<organism evidence="1 2">
    <name type="scientific">Opisthorchis viverrini</name>
    <name type="common">Southeast Asian liver fluke</name>
    <dbReference type="NCBI Taxonomy" id="6198"/>
    <lineage>
        <taxon>Eukaryota</taxon>
        <taxon>Metazoa</taxon>
        <taxon>Spiralia</taxon>
        <taxon>Lophotrochozoa</taxon>
        <taxon>Platyhelminthes</taxon>
        <taxon>Trematoda</taxon>
        <taxon>Digenea</taxon>
        <taxon>Opisthorchiida</taxon>
        <taxon>Opisthorchiata</taxon>
        <taxon>Opisthorchiidae</taxon>
        <taxon>Opisthorchis</taxon>
    </lineage>
</organism>
<gene>
    <name evidence="1" type="ORF">T265_06610</name>
</gene>
<sequence length="218" mass="23854">MKEITIPSPIVNRMFILSGSSSLYVFATSLHEGEQIETSGALTIALLRPTDAPYSAIQRATTPIGGPLMLCRGQHLTSDKQNLERMENCTLASTSCKQLSCFGCWSVRRAWQLDCKRFITNRGDIVSAGLSGFLTVSGSCPAQRTSQRPSTLPELPTFSSIEIGLLFFSSSALPGFGLRTPDMQDERVTTAPPNKKEVGVRLVKSNDDSVQHALVDWW</sequence>
<reference evidence="1 2" key="1">
    <citation type="submission" date="2013-11" db="EMBL/GenBank/DDBJ databases">
        <title>Opisthorchis viverrini - life in the bile duct.</title>
        <authorList>
            <person name="Young N.D."/>
            <person name="Nagarajan N."/>
            <person name="Lin S.J."/>
            <person name="Korhonen P.K."/>
            <person name="Jex A.R."/>
            <person name="Hall R.S."/>
            <person name="Safavi-Hemami H."/>
            <person name="Kaewkong W."/>
            <person name="Bertrand D."/>
            <person name="Gao S."/>
            <person name="Seet Q."/>
            <person name="Wongkham S."/>
            <person name="Teh B.T."/>
            <person name="Wongkham C."/>
            <person name="Intapan P.M."/>
            <person name="Maleewong W."/>
            <person name="Yang X."/>
            <person name="Hu M."/>
            <person name="Wang Z."/>
            <person name="Hofmann A."/>
            <person name="Sternberg P.W."/>
            <person name="Tan P."/>
            <person name="Wang J."/>
            <person name="Gasser R.B."/>
        </authorList>
    </citation>
    <scope>NUCLEOTIDE SEQUENCE [LARGE SCALE GENOMIC DNA]</scope>
</reference>
<evidence type="ECO:0000313" key="2">
    <source>
        <dbReference type="Proteomes" id="UP000054324"/>
    </source>
</evidence>
<protein>
    <submittedName>
        <fullName evidence="1">Uncharacterized protein</fullName>
    </submittedName>
</protein>
<accession>A0A074ZFM4</accession>